<dbReference type="EMBL" id="BPQB01000008">
    <property type="protein sequence ID" value="GJE87993.1"/>
    <property type="molecule type" value="Genomic_DNA"/>
</dbReference>
<sequence>MSTVLLTIPQVSLRTSSVSETGQLAVELLSTGEGPDAKLALVFHLGPHSVKLDPGSLVKLILSANGQRTYVLASAGGVQGHTEKSDSTVRLVVPPPSEDAPHLAQDIETFDHLLTQYTDLSWAFETPPRTPPPLPARPVTPSVQPPHDHQSNIRDNVEHAKPVADPDLRGHLVLMDESTGDIVGELPNQLNIHEDSTIPSNASASDPVVLEMQPALYDAYTGAGPVGAIGNDLLEARDVIARAVPAEEQDWLMKGATLISQAISGSTSLFVTGVTSASNYYIAHTKPGSPKTPDASVPPSPSTSSTALAKAHALSGSARAATQKTSDMLGDMIVRAVGGNRKSATPSPAGSAPASAGGTPPNVSPQLQGPPPAYVVYTPRRRPQQPRVQSVQAAPESEKADEAEPEPPRGPPGIKDKLLMSANLIITTVDDSARRMFEVSTDRIGAVVGHKYGSEAQRTTHLASHTARNVVLVYVDMRGFARRALLKRTGKEFIKARVSGTKSVAPTPPPEPAVQSQT</sequence>
<dbReference type="InterPro" id="IPR009686">
    <property type="entry name" value="Senescence/spartin_C"/>
</dbReference>
<name>A0A9P3G2S8_9APHY</name>
<protein>
    <submittedName>
        <fullName evidence="3">Senescence domain-containing protein</fullName>
    </submittedName>
</protein>
<feature type="region of interest" description="Disordered" evidence="1">
    <location>
        <begin position="128"/>
        <end position="153"/>
    </location>
</feature>
<dbReference type="Pfam" id="PF06911">
    <property type="entry name" value="Senescence"/>
    <property type="match status" value="1"/>
</dbReference>
<evidence type="ECO:0000259" key="2">
    <source>
        <dbReference type="Pfam" id="PF06911"/>
    </source>
</evidence>
<proteinExistence type="predicted"/>
<reference evidence="3 4" key="1">
    <citation type="submission" date="2021-08" db="EMBL/GenBank/DDBJ databases">
        <title>Draft Genome Sequence of Phanerochaete sordida strain YK-624.</title>
        <authorList>
            <person name="Mori T."/>
            <person name="Dohra H."/>
            <person name="Suzuki T."/>
            <person name="Kawagishi H."/>
            <person name="Hirai H."/>
        </authorList>
    </citation>
    <scope>NUCLEOTIDE SEQUENCE [LARGE SCALE GENOMIC DNA]</scope>
    <source>
        <strain evidence="3 4">YK-624</strain>
    </source>
</reference>
<keyword evidence="4" id="KW-1185">Reference proteome</keyword>
<comment type="caution">
    <text evidence="3">The sequence shown here is derived from an EMBL/GenBank/DDBJ whole genome shotgun (WGS) entry which is preliminary data.</text>
</comment>
<evidence type="ECO:0000313" key="4">
    <source>
        <dbReference type="Proteomes" id="UP000703269"/>
    </source>
</evidence>
<dbReference type="AlphaFoldDB" id="A0A9P3G2S8"/>
<dbReference type="OrthoDB" id="20821at2759"/>
<feature type="compositionally biased region" description="Low complexity" evidence="1">
    <location>
        <begin position="343"/>
        <end position="361"/>
    </location>
</feature>
<gene>
    <name evidence="3" type="ORF">PsYK624_040760</name>
</gene>
<accession>A0A9P3G2S8</accession>
<feature type="compositionally biased region" description="Low complexity" evidence="1">
    <location>
        <begin position="302"/>
        <end position="311"/>
    </location>
</feature>
<dbReference type="PANTHER" id="PTHR48125">
    <property type="entry name" value="LP07818P1"/>
    <property type="match status" value="1"/>
</dbReference>
<dbReference type="Proteomes" id="UP000703269">
    <property type="component" value="Unassembled WGS sequence"/>
</dbReference>
<feature type="region of interest" description="Disordered" evidence="1">
    <location>
        <begin position="339"/>
        <end position="416"/>
    </location>
</feature>
<evidence type="ECO:0000313" key="3">
    <source>
        <dbReference type="EMBL" id="GJE87993.1"/>
    </source>
</evidence>
<feature type="domain" description="Senescence" evidence="2">
    <location>
        <begin position="250"/>
        <end position="491"/>
    </location>
</feature>
<organism evidence="3 4">
    <name type="scientific">Phanerochaete sordida</name>
    <dbReference type="NCBI Taxonomy" id="48140"/>
    <lineage>
        <taxon>Eukaryota</taxon>
        <taxon>Fungi</taxon>
        <taxon>Dikarya</taxon>
        <taxon>Basidiomycota</taxon>
        <taxon>Agaricomycotina</taxon>
        <taxon>Agaricomycetes</taxon>
        <taxon>Polyporales</taxon>
        <taxon>Phanerochaetaceae</taxon>
        <taxon>Phanerochaete</taxon>
    </lineage>
</organism>
<feature type="compositionally biased region" description="Pro residues" evidence="1">
    <location>
        <begin position="128"/>
        <end position="138"/>
    </location>
</feature>
<evidence type="ECO:0000256" key="1">
    <source>
        <dbReference type="SAM" id="MobiDB-lite"/>
    </source>
</evidence>
<feature type="compositionally biased region" description="Low complexity" evidence="1">
    <location>
        <begin position="385"/>
        <end position="395"/>
    </location>
</feature>
<dbReference type="PANTHER" id="PTHR48125:SF12">
    <property type="entry name" value="AT HOOK TRANSCRIPTION FACTOR FAMILY-RELATED"/>
    <property type="match status" value="1"/>
</dbReference>
<feature type="region of interest" description="Disordered" evidence="1">
    <location>
        <begin position="285"/>
        <end position="323"/>
    </location>
</feature>